<feature type="transmembrane region" description="Helical" evidence="1">
    <location>
        <begin position="12"/>
        <end position="33"/>
    </location>
</feature>
<protein>
    <submittedName>
        <fullName evidence="2">Multidrug resistance efflux transporter family protein</fullName>
    </submittedName>
</protein>
<keyword evidence="3" id="KW-1185">Reference proteome</keyword>
<evidence type="ECO:0000313" key="2">
    <source>
        <dbReference type="EMBL" id="KAA9347145.1"/>
    </source>
</evidence>
<organism evidence="2 3">
    <name type="scientific">Larkinella humicola</name>
    <dbReference type="NCBI Taxonomy" id="2607654"/>
    <lineage>
        <taxon>Bacteria</taxon>
        <taxon>Pseudomonadati</taxon>
        <taxon>Bacteroidota</taxon>
        <taxon>Cytophagia</taxon>
        <taxon>Cytophagales</taxon>
        <taxon>Spirosomataceae</taxon>
        <taxon>Larkinella</taxon>
    </lineage>
</organism>
<dbReference type="RefSeq" id="WP_150880724.1">
    <property type="nucleotide sequence ID" value="NZ_VTWS01000008.1"/>
</dbReference>
<dbReference type="InterPro" id="IPR032713">
    <property type="entry name" value="EmrE"/>
</dbReference>
<accession>A0A5N1J7I7</accession>
<feature type="transmembrane region" description="Helical" evidence="1">
    <location>
        <begin position="290"/>
        <end position="310"/>
    </location>
</feature>
<dbReference type="AlphaFoldDB" id="A0A5N1J7I7"/>
<dbReference type="EMBL" id="VTWS01000008">
    <property type="protein sequence ID" value="KAA9347145.1"/>
    <property type="molecule type" value="Genomic_DNA"/>
</dbReference>
<feature type="transmembrane region" description="Helical" evidence="1">
    <location>
        <begin position="102"/>
        <end position="123"/>
    </location>
</feature>
<gene>
    <name evidence="2" type="ORF">F0P93_26415</name>
</gene>
<feature type="transmembrane region" description="Helical" evidence="1">
    <location>
        <begin position="135"/>
        <end position="151"/>
    </location>
</feature>
<comment type="caution">
    <text evidence="2">The sequence shown here is derived from an EMBL/GenBank/DDBJ whole genome shotgun (WGS) entry which is preliminary data.</text>
</comment>
<feature type="transmembrane region" description="Helical" evidence="1">
    <location>
        <begin position="201"/>
        <end position="221"/>
    </location>
</feature>
<feature type="transmembrane region" description="Helical" evidence="1">
    <location>
        <begin position="262"/>
        <end position="284"/>
    </location>
</feature>
<name>A0A5N1J7I7_9BACT</name>
<dbReference type="Proteomes" id="UP000326344">
    <property type="component" value="Unassembled WGS sequence"/>
</dbReference>
<evidence type="ECO:0000313" key="3">
    <source>
        <dbReference type="Proteomes" id="UP000326344"/>
    </source>
</evidence>
<sequence length="328" mass="35963">MTKESKTVIQAIALGLVSNLFLSVGLIVNSLMAFSGSHWAWTASLRYWLLLPFLLIIVAGNRQLKPLLVVLKQMPGTFLIWGNVGFGIFYAFLTFASLFAPGWLVAAGFEITILAGLLLAPFIYSDHRAIIPRKALLLSALLVVSIAVMQLEKMQSFHLGDSTLISLGLTLVAAFLWPLGNRKLMLDLEHRNIHLSAWQRVLGMCLGSLPVLILLAVYGFYESGPPVKVQVFSSLMAALFSGVLGSVLFFKAIQLVRKNPTALATVEATQVTTIFFTLIGEILFKGVGWPGFYGNLGFLIMLLGLSYYVFLSVQSNKSKKVLQPDHAL</sequence>
<dbReference type="Pfam" id="PF13536">
    <property type="entry name" value="EmrE"/>
    <property type="match status" value="1"/>
</dbReference>
<evidence type="ECO:0000256" key="1">
    <source>
        <dbReference type="SAM" id="Phobius"/>
    </source>
</evidence>
<feature type="transmembrane region" description="Helical" evidence="1">
    <location>
        <begin position="76"/>
        <end position="96"/>
    </location>
</feature>
<feature type="transmembrane region" description="Helical" evidence="1">
    <location>
        <begin position="45"/>
        <end position="64"/>
    </location>
</feature>
<keyword evidence="1" id="KW-0812">Transmembrane</keyword>
<proteinExistence type="predicted"/>
<feature type="transmembrane region" description="Helical" evidence="1">
    <location>
        <begin position="163"/>
        <end position="180"/>
    </location>
</feature>
<feature type="transmembrane region" description="Helical" evidence="1">
    <location>
        <begin position="227"/>
        <end position="250"/>
    </location>
</feature>
<keyword evidence="1" id="KW-0472">Membrane</keyword>
<reference evidence="2 3" key="1">
    <citation type="submission" date="2019-09" db="EMBL/GenBank/DDBJ databases">
        <title>Genome Sequence of Larkinella sp MA1.</title>
        <authorList>
            <person name="Srinivasan S."/>
        </authorList>
    </citation>
    <scope>NUCLEOTIDE SEQUENCE [LARGE SCALE GENOMIC DNA]</scope>
    <source>
        <strain evidence="2 3">MA1</strain>
    </source>
</reference>
<keyword evidence="1" id="KW-1133">Transmembrane helix</keyword>